<evidence type="ECO:0000313" key="9">
    <source>
        <dbReference type="EMBL" id="AOX00765.1"/>
    </source>
</evidence>
<evidence type="ECO:0000259" key="8">
    <source>
        <dbReference type="Pfam" id="PF04116"/>
    </source>
</evidence>
<dbReference type="OrthoDB" id="9770329at2"/>
<accession>A0A1D8TT68</accession>
<dbReference type="STRING" id="1458985.BJP34_16115"/>
<comment type="subcellular location">
    <subcellularLocation>
        <location evidence="1">Endomembrane system</location>
        <topology evidence="1">Multi-pass membrane protein</topology>
    </subcellularLocation>
</comment>
<dbReference type="InterPro" id="IPR051689">
    <property type="entry name" value="Sterol_desaturase/TMEM195"/>
</dbReference>
<proteinExistence type="predicted"/>
<dbReference type="InterPro" id="IPR006694">
    <property type="entry name" value="Fatty_acid_hydroxylase"/>
</dbReference>
<protein>
    <recommendedName>
        <fullName evidence="8">Fatty acid hydroxylase domain-containing protein</fullName>
    </recommendedName>
</protein>
<keyword evidence="3 7" id="KW-1133">Transmembrane helix</keyword>
<dbReference type="GO" id="GO:0005506">
    <property type="term" value="F:iron ion binding"/>
    <property type="evidence" value="ECO:0007669"/>
    <property type="project" value="InterPro"/>
</dbReference>
<dbReference type="GO" id="GO:0016020">
    <property type="term" value="C:membrane"/>
    <property type="evidence" value="ECO:0007669"/>
    <property type="project" value="GOC"/>
</dbReference>
<evidence type="ECO:0000256" key="6">
    <source>
        <dbReference type="ARBA" id="ARBA00023136"/>
    </source>
</evidence>
<dbReference type="EMBL" id="CP017599">
    <property type="protein sequence ID" value="AOX00765.1"/>
    <property type="molecule type" value="Genomic_DNA"/>
</dbReference>
<feature type="transmembrane region" description="Helical" evidence="7">
    <location>
        <begin position="20"/>
        <end position="41"/>
    </location>
</feature>
<sequence>MQESKLERLWYTLLIDQVNGNLQSLFYTTYSVIRMLTLLLSGKQLLWQSFKNIATLCLKLVIVGFLVKLLIAWSDLNYISALIQQALATFNHDILFNPWFYGVVPTVLLIEIWLPARQQPLLSVGFWQDCLWLLYDLMVNIFLLGPYLSVLDTFAQVTGFPIFDLAAILSPPILILCSILLSDFLIWFSHILRHHIPAFWYFHAVHHSQTELNLFCGLRFHVIDTLITYTIVTVPMRAIGISLPSIILFRVIQQWYLRIYHSNLKLNYGWLKHVIITPQSHRIHHSIEPHHRDRNFGSVLFLWDYLFGTQYCQYDEYPATGIDDPNFPLEISSQPHHLFITLVYQNLYPFQQLWNSSINPAWLKKTFIFLQSQK</sequence>
<dbReference type="GO" id="GO:0008610">
    <property type="term" value="P:lipid biosynthetic process"/>
    <property type="evidence" value="ECO:0007669"/>
    <property type="project" value="InterPro"/>
</dbReference>
<reference evidence="10" key="1">
    <citation type="submission" date="2016-10" db="EMBL/GenBank/DDBJ databases">
        <title>Comparative genomics uncovers the prolific and rare metabolic potential of the cyanobacterial genus Moorea.</title>
        <authorList>
            <person name="Leao T."/>
            <person name="Castelao G."/>
            <person name="Korobeynikov A."/>
            <person name="Monroe E.A."/>
            <person name="Podell S."/>
            <person name="Glukhov E."/>
            <person name="Allen E."/>
            <person name="Gerwick W.H."/>
            <person name="Gerwick L."/>
        </authorList>
    </citation>
    <scope>NUCLEOTIDE SEQUENCE [LARGE SCALE GENOMIC DNA]</scope>
    <source>
        <strain evidence="10">PAL-8-15-08-1</strain>
    </source>
</reference>
<feature type="transmembrane region" description="Helical" evidence="7">
    <location>
        <begin position="94"/>
        <end position="114"/>
    </location>
</feature>
<evidence type="ECO:0000256" key="5">
    <source>
        <dbReference type="ARBA" id="ARBA00023098"/>
    </source>
</evidence>
<feature type="transmembrane region" description="Helical" evidence="7">
    <location>
        <begin position="238"/>
        <end position="257"/>
    </location>
</feature>
<feature type="transmembrane region" description="Helical" evidence="7">
    <location>
        <begin position="168"/>
        <end position="192"/>
    </location>
</feature>
<evidence type="ECO:0000256" key="2">
    <source>
        <dbReference type="ARBA" id="ARBA00022692"/>
    </source>
</evidence>
<keyword evidence="2 7" id="KW-0812">Transmembrane</keyword>
<feature type="domain" description="Fatty acid hydroxylase" evidence="8">
    <location>
        <begin position="176"/>
        <end position="309"/>
    </location>
</feature>
<dbReference type="GO" id="GO:0006643">
    <property type="term" value="P:membrane lipid metabolic process"/>
    <property type="evidence" value="ECO:0007669"/>
    <property type="project" value="TreeGrafter"/>
</dbReference>
<keyword evidence="6 7" id="KW-0472">Membrane</keyword>
<feature type="transmembrane region" description="Helical" evidence="7">
    <location>
        <begin position="53"/>
        <end position="74"/>
    </location>
</feature>
<dbReference type="PANTHER" id="PTHR21624">
    <property type="entry name" value="STEROL DESATURASE-RELATED PROTEIN"/>
    <property type="match status" value="1"/>
</dbReference>
<dbReference type="GO" id="GO:0012505">
    <property type="term" value="C:endomembrane system"/>
    <property type="evidence" value="ECO:0007669"/>
    <property type="project" value="UniProtKB-SubCell"/>
</dbReference>
<evidence type="ECO:0000256" key="1">
    <source>
        <dbReference type="ARBA" id="ARBA00004127"/>
    </source>
</evidence>
<keyword evidence="5" id="KW-0443">Lipid metabolism</keyword>
<dbReference type="PANTHER" id="PTHR21624:SF1">
    <property type="entry name" value="ALKYLGLYCEROL MONOOXYGENASE"/>
    <property type="match status" value="1"/>
</dbReference>
<gene>
    <name evidence="9" type="ORF">BJP34_16115</name>
</gene>
<keyword evidence="4" id="KW-0560">Oxidoreductase</keyword>
<dbReference type="AlphaFoldDB" id="A0A1D8TT68"/>
<dbReference type="RefSeq" id="WP_070393218.1">
    <property type="nucleotide sequence ID" value="NZ_CP017599.1"/>
</dbReference>
<dbReference type="KEGG" id="mpro:BJP34_16115"/>
<dbReference type="Proteomes" id="UP000177870">
    <property type="component" value="Chromosome"/>
</dbReference>
<evidence type="ECO:0000256" key="4">
    <source>
        <dbReference type="ARBA" id="ARBA00023002"/>
    </source>
</evidence>
<evidence type="ECO:0000313" key="10">
    <source>
        <dbReference type="Proteomes" id="UP000177870"/>
    </source>
</evidence>
<evidence type="ECO:0000256" key="7">
    <source>
        <dbReference type="SAM" id="Phobius"/>
    </source>
</evidence>
<evidence type="ECO:0000256" key="3">
    <source>
        <dbReference type="ARBA" id="ARBA00022989"/>
    </source>
</evidence>
<dbReference type="GO" id="GO:0050479">
    <property type="term" value="F:glyceryl-ether monooxygenase activity"/>
    <property type="evidence" value="ECO:0007669"/>
    <property type="project" value="TreeGrafter"/>
</dbReference>
<organism evidence="9 10">
    <name type="scientific">Moorena producens PAL-8-15-08-1</name>
    <dbReference type="NCBI Taxonomy" id="1458985"/>
    <lineage>
        <taxon>Bacteria</taxon>
        <taxon>Bacillati</taxon>
        <taxon>Cyanobacteriota</taxon>
        <taxon>Cyanophyceae</taxon>
        <taxon>Coleofasciculales</taxon>
        <taxon>Coleofasciculaceae</taxon>
        <taxon>Moorena</taxon>
    </lineage>
</organism>
<name>A0A1D8TT68_9CYAN</name>
<feature type="transmembrane region" description="Helical" evidence="7">
    <location>
        <begin position="126"/>
        <end position="148"/>
    </location>
</feature>
<dbReference type="Pfam" id="PF04116">
    <property type="entry name" value="FA_hydroxylase"/>
    <property type="match status" value="1"/>
</dbReference>